<gene>
    <name evidence="5" type="ORF">AM202_00125</name>
</gene>
<dbReference type="RefSeq" id="WP_005819931.1">
    <property type="nucleotide sequence ID" value="NZ_ACFT01000065.1"/>
</dbReference>
<evidence type="ECO:0000256" key="3">
    <source>
        <dbReference type="SAM" id="Coils"/>
    </source>
</evidence>
<dbReference type="Proteomes" id="UP000003394">
    <property type="component" value="Unassembled WGS sequence"/>
</dbReference>
<dbReference type="EMBL" id="ACFT01000065">
    <property type="protein sequence ID" value="EEV24585.1"/>
    <property type="molecule type" value="Genomic_DNA"/>
</dbReference>
<keyword evidence="3" id="KW-0175">Coiled coil</keyword>
<reference evidence="5 6" key="1">
    <citation type="journal article" date="2010" name="Vet. Microbiol.">
        <title>Production of haemolysins by strains of the Actinobacillus minor/porcitonsillarum complex.</title>
        <authorList>
            <person name="Arya G."/>
            <person name="Niven D.F."/>
        </authorList>
    </citation>
    <scope>NUCLEOTIDE SEQUENCE [LARGE SCALE GENOMIC DNA]</scope>
    <source>
        <strain evidence="6">strain 202</strain>
    </source>
</reference>
<evidence type="ECO:0000259" key="4">
    <source>
        <dbReference type="Pfam" id="PF03389"/>
    </source>
</evidence>
<feature type="domain" description="MobA/MobL protein" evidence="4">
    <location>
        <begin position="28"/>
        <end position="201"/>
    </location>
</feature>
<evidence type="ECO:0000256" key="1">
    <source>
        <dbReference type="ARBA" id="ARBA00010873"/>
    </source>
</evidence>
<protein>
    <submittedName>
        <fullName evidence="5">TraA conjugal transfer protein TraA</fullName>
    </submittedName>
</protein>
<accession>A0ABM9YTF3</accession>
<dbReference type="Pfam" id="PF03389">
    <property type="entry name" value="MobA_MobL"/>
    <property type="match status" value="1"/>
</dbReference>
<dbReference type="InterPro" id="IPR005053">
    <property type="entry name" value="MobA_MobL"/>
</dbReference>
<keyword evidence="2" id="KW-0184">Conjugation</keyword>
<sequence length="616" mass="74230">MEVKTVGLKFSKLKRMEFTKQGKLKTSSTIEKLAYNNAAKYEFDGKTFNYQKKQIDDHIENFLVLPNGTETEKNKIELFTELEEKFKKSEAYLASNYIIALPRELDYETNRKIITEMVQEWADKKGNFIDISFHIKNKGQENENPHCHLLEARRTIDKTGQVGNALRPFDNKLIRELDDINNIRADLAKRFNTELRRQNKDVIYTDLSNEKFVEKAIKEDNIEQAILKNYEPMKSKRNREYDSLFYKRQNSRWVKELQEKAKQRREEAKARAEKYKKDLADLKFLELQQKELQKQIEIMNNFKSDYILEEFNKIDLDNFLERQQQAILNLRKDIEDYEQEDEANKRRYAFLVSEFYKATQEKLFDSKKDIKQFFKNAITETRKEEWTEDIAYQVDLLSYQIFRNQEKYIDKAQFNIYRNIKAQEKERYNLLIDKIENGTGNSDDFTEEEWKFLAYIDRKQENSKKIFRGAVDDLIELNLSEEDFNKYVSIVVEEHIKANDYGLSDIEKKYKQAEVTNYIKRNFDSIKQNKEEWIKKNEEWEELRIKSKEEREEFKNKLEEIKENSSNIKEAKDLLSEVVSEHDDNLRLIMKYMNINTFLNEMKQQEYNDLYNGYKR</sequence>
<feature type="coiled-coil region" evidence="3">
    <location>
        <begin position="523"/>
        <end position="571"/>
    </location>
</feature>
<evidence type="ECO:0000256" key="2">
    <source>
        <dbReference type="ARBA" id="ARBA00022971"/>
    </source>
</evidence>
<comment type="caution">
    <text evidence="5">The sequence shown here is derived from an EMBL/GenBank/DDBJ whole genome shotgun (WGS) entry which is preliminary data.</text>
</comment>
<dbReference type="Gene3D" id="3.30.930.30">
    <property type="match status" value="1"/>
</dbReference>
<comment type="similarity">
    <text evidence="1">Belongs to the MobA/MobL family.</text>
</comment>
<evidence type="ECO:0000313" key="5">
    <source>
        <dbReference type="EMBL" id="EEV24585.1"/>
    </source>
</evidence>
<keyword evidence="6" id="KW-1185">Reference proteome</keyword>
<evidence type="ECO:0000313" key="6">
    <source>
        <dbReference type="Proteomes" id="UP000003394"/>
    </source>
</evidence>
<organism evidence="5 6">
    <name type="scientific">Actinobacillus minor 202</name>
    <dbReference type="NCBI Taxonomy" id="591023"/>
    <lineage>
        <taxon>Bacteria</taxon>
        <taxon>Pseudomonadati</taxon>
        <taxon>Pseudomonadota</taxon>
        <taxon>Gammaproteobacteria</taxon>
        <taxon>Pasteurellales</taxon>
        <taxon>Pasteurellaceae</taxon>
        <taxon>Actinobacillus</taxon>
    </lineage>
</organism>
<proteinExistence type="inferred from homology"/>
<name>A0ABM9YTF3_9PAST</name>
<feature type="coiled-coil region" evidence="3">
    <location>
        <begin position="254"/>
        <end position="347"/>
    </location>
</feature>